<name>A0A250J0Z4_9BACT</name>
<keyword evidence="2" id="KW-0813">Transport</keyword>
<evidence type="ECO:0000313" key="10">
    <source>
        <dbReference type="EMBL" id="ATB37152.1"/>
    </source>
</evidence>
<dbReference type="AlphaFoldDB" id="A0A250J0Z4"/>
<evidence type="ECO:0000256" key="4">
    <source>
        <dbReference type="ARBA" id="ARBA00022692"/>
    </source>
</evidence>
<evidence type="ECO:0000256" key="6">
    <source>
        <dbReference type="ARBA" id="ARBA00023136"/>
    </source>
</evidence>
<evidence type="ECO:0000256" key="3">
    <source>
        <dbReference type="ARBA" id="ARBA00022475"/>
    </source>
</evidence>
<dbReference type="PANTHER" id="PTHR30561">
    <property type="entry name" value="SMR FAMILY PROTON-DEPENDENT DRUG EFFLUX TRANSPORTER SUGE"/>
    <property type="match status" value="1"/>
</dbReference>
<dbReference type="GO" id="GO:0022857">
    <property type="term" value="F:transmembrane transporter activity"/>
    <property type="evidence" value="ECO:0007669"/>
    <property type="project" value="InterPro"/>
</dbReference>
<dbReference type="InterPro" id="IPR045324">
    <property type="entry name" value="Small_multidrug_res"/>
</dbReference>
<dbReference type="Proteomes" id="UP000217257">
    <property type="component" value="Chromosome"/>
</dbReference>
<dbReference type="KEGG" id="cfus:CYFUS_002573"/>
<dbReference type="InterPro" id="IPR000390">
    <property type="entry name" value="Small_drug/metabolite_transptr"/>
</dbReference>
<keyword evidence="4 8" id="KW-0812">Transmembrane</keyword>
<organism evidence="10 11">
    <name type="scientific">Cystobacter fuscus</name>
    <dbReference type="NCBI Taxonomy" id="43"/>
    <lineage>
        <taxon>Bacteria</taxon>
        <taxon>Pseudomonadati</taxon>
        <taxon>Myxococcota</taxon>
        <taxon>Myxococcia</taxon>
        <taxon>Myxococcales</taxon>
        <taxon>Cystobacterineae</taxon>
        <taxon>Archangiaceae</taxon>
        <taxon>Cystobacter</taxon>
    </lineage>
</organism>
<feature type="transmembrane region" description="Helical" evidence="9">
    <location>
        <begin position="86"/>
        <end position="106"/>
    </location>
</feature>
<dbReference type="Pfam" id="PF00893">
    <property type="entry name" value="Multi_Drug_Res"/>
    <property type="match status" value="1"/>
</dbReference>
<dbReference type="InterPro" id="IPR037185">
    <property type="entry name" value="EmrE-like"/>
</dbReference>
<accession>A0A250J0Z4</accession>
<dbReference type="RefSeq" id="WP_095985503.1">
    <property type="nucleotide sequence ID" value="NZ_CP022098.1"/>
</dbReference>
<keyword evidence="5 9" id="KW-1133">Transmembrane helix</keyword>
<dbReference type="PANTHER" id="PTHR30561:SF1">
    <property type="entry name" value="MULTIDRUG TRANSPORTER EMRE"/>
    <property type="match status" value="1"/>
</dbReference>
<dbReference type="EMBL" id="CP022098">
    <property type="protein sequence ID" value="ATB37152.1"/>
    <property type="molecule type" value="Genomic_DNA"/>
</dbReference>
<evidence type="ECO:0000256" key="7">
    <source>
        <dbReference type="ARBA" id="ARBA00038032"/>
    </source>
</evidence>
<evidence type="ECO:0000256" key="2">
    <source>
        <dbReference type="ARBA" id="ARBA00022448"/>
    </source>
</evidence>
<keyword evidence="3" id="KW-1003">Cell membrane</keyword>
<keyword evidence="6 9" id="KW-0472">Membrane</keyword>
<dbReference type="GO" id="GO:0005886">
    <property type="term" value="C:plasma membrane"/>
    <property type="evidence" value="ECO:0007669"/>
    <property type="project" value="UniProtKB-SubCell"/>
</dbReference>
<proteinExistence type="inferred from homology"/>
<comment type="similarity">
    <text evidence="7 8">Belongs to the drug/metabolite transporter (DMT) superfamily. Small multidrug resistance (SMR) (TC 2.A.7.1) family.</text>
</comment>
<evidence type="ECO:0000256" key="5">
    <source>
        <dbReference type="ARBA" id="ARBA00022989"/>
    </source>
</evidence>
<evidence type="ECO:0000256" key="8">
    <source>
        <dbReference type="RuleBase" id="RU003942"/>
    </source>
</evidence>
<feature type="transmembrane region" description="Helical" evidence="9">
    <location>
        <begin position="31"/>
        <end position="50"/>
    </location>
</feature>
<feature type="transmembrane region" description="Helical" evidence="9">
    <location>
        <begin position="62"/>
        <end position="80"/>
    </location>
</feature>
<gene>
    <name evidence="10" type="ORF">CYFUS_002573</name>
</gene>
<evidence type="ECO:0000256" key="1">
    <source>
        <dbReference type="ARBA" id="ARBA00004651"/>
    </source>
</evidence>
<evidence type="ECO:0000313" key="11">
    <source>
        <dbReference type="Proteomes" id="UP000217257"/>
    </source>
</evidence>
<evidence type="ECO:0000256" key="9">
    <source>
        <dbReference type="SAM" id="Phobius"/>
    </source>
</evidence>
<reference evidence="10 11" key="1">
    <citation type="submission" date="2017-06" db="EMBL/GenBank/DDBJ databases">
        <title>Sequencing and comparative analysis of myxobacterial genomes.</title>
        <authorList>
            <person name="Rupp O."/>
            <person name="Goesmann A."/>
            <person name="Sogaard-Andersen L."/>
        </authorList>
    </citation>
    <scope>NUCLEOTIDE SEQUENCE [LARGE SCALE GENOMIC DNA]</scope>
    <source>
        <strain evidence="10 11">DSM 52655</strain>
    </source>
</reference>
<sequence length="112" mass="11928">MFKPYIILCGAILAEILGSVALKYSQGMSRLWPSVAVLVAYGLTFWWLSLALKVLPLGITSALWAGLGIVGSAALGVLLFHERLGWVEFVGMGMILGGSLVLTLFARVPAHA</sequence>
<dbReference type="SUPFAM" id="SSF103481">
    <property type="entry name" value="Multidrug resistance efflux transporter EmrE"/>
    <property type="match status" value="1"/>
</dbReference>
<comment type="subcellular location">
    <subcellularLocation>
        <location evidence="1 8">Cell membrane</location>
        <topology evidence="1 8">Multi-pass membrane protein</topology>
    </subcellularLocation>
</comment>
<protein>
    <submittedName>
        <fullName evidence="10">Multidrug transporter</fullName>
    </submittedName>
</protein>
<dbReference type="Gene3D" id="1.10.3730.20">
    <property type="match status" value="1"/>
</dbReference>